<evidence type="ECO:0000313" key="1">
    <source>
        <dbReference type="EMBL" id="MBF4273866.1"/>
    </source>
</evidence>
<keyword evidence="4" id="KW-1185">Reference proteome</keyword>
<dbReference type="GeneID" id="83858233"/>
<accession>A0A241NMH1</accession>
<comment type="caution">
    <text evidence="1">The sequence shown here is derived from an EMBL/GenBank/DDBJ whole genome shotgun (WGS) entry which is preliminary data.</text>
</comment>
<dbReference type="AlphaFoldDB" id="A0A241NMH1"/>
<organism evidence="1 3">
    <name type="scientific">Vibrio anguillarum</name>
    <name type="common">Listonella anguillarum</name>
    <dbReference type="NCBI Taxonomy" id="55601"/>
    <lineage>
        <taxon>Bacteria</taxon>
        <taxon>Pseudomonadati</taxon>
        <taxon>Pseudomonadota</taxon>
        <taxon>Gammaproteobacteria</taxon>
        <taxon>Vibrionales</taxon>
        <taxon>Vibrionaceae</taxon>
        <taxon>Vibrio</taxon>
    </lineage>
</organism>
<dbReference type="EMBL" id="RDPI01001222">
    <property type="protein sequence ID" value="MBF4376906.1"/>
    <property type="molecule type" value="Genomic_DNA"/>
</dbReference>
<dbReference type="RefSeq" id="WP_017047161.1">
    <property type="nucleotide sequence ID" value="NZ_AJYT02000166.1"/>
</dbReference>
<protein>
    <submittedName>
        <fullName evidence="1">Uncharacterized protein</fullName>
    </submittedName>
</protein>
<gene>
    <name evidence="1" type="ORF">EAY07_17905</name>
    <name evidence="2" type="ORF">EAY46_28435</name>
</gene>
<evidence type="ECO:0000313" key="4">
    <source>
        <dbReference type="Proteomes" id="UP000726136"/>
    </source>
</evidence>
<dbReference type="Proteomes" id="UP000722957">
    <property type="component" value="Unassembled WGS sequence"/>
</dbReference>
<reference evidence="3 4" key="1">
    <citation type="journal article" date="2021" name="PeerJ">
        <title>Analysis of 44 Vibrio anguillarum genomes reveals high genetic diversity.</title>
        <authorList>
            <person name="Hansen M.J."/>
            <person name="Dalsgaard I."/>
        </authorList>
    </citation>
    <scope>NUCLEOTIDE SEQUENCE [LARGE SCALE GENOMIC DNA]</scope>
    <source>
        <strain evidence="2 4">040915-1/1B</strain>
        <strain evidence="1 3">17-16730-2A</strain>
    </source>
</reference>
<evidence type="ECO:0000313" key="2">
    <source>
        <dbReference type="EMBL" id="MBF4376906.1"/>
    </source>
</evidence>
<evidence type="ECO:0000313" key="3">
    <source>
        <dbReference type="Proteomes" id="UP000722957"/>
    </source>
</evidence>
<name>A0A241NMH1_VIBAN</name>
<proteinExistence type="predicted"/>
<sequence>MNNRVEMTNRLAIAQTHSGMDDFDTVAQEVSRTTKVQNEVTTNIKEEGITEEDMLSQDEIVEMILKQSVMNETVRQMKQNQERLKEILNED</sequence>
<dbReference type="Proteomes" id="UP000726136">
    <property type="component" value="Unassembled WGS sequence"/>
</dbReference>
<dbReference type="EMBL" id="RDOM01000073">
    <property type="protein sequence ID" value="MBF4273866.1"/>
    <property type="molecule type" value="Genomic_DNA"/>
</dbReference>